<evidence type="ECO:0000256" key="5">
    <source>
        <dbReference type="ARBA" id="ARBA00022840"/>
    </source>
</evidence>
<comment type="similarity">
    <text evidence="6">Belongs to the ribose 1,5-bisphosphokinase family.</text>
</comment>
<keyword evidence="4 6" id="KW-0547">Nucleotide-binding</keyword>
<organism evidence="8 9">
    <name type="scientific">Rhizobium alvei</name>
    <dbReference type="NCBI Taxonomy" id="1132659"/>
    <lineage>
        <taxon>Bacteria</taxon>
        <taxon>Pseudomonadati</taxon>
        <taxon>Pseudomonadota</taxon>
        <taxon>Alphaproteobacteria</taxon>
        <taxon>Hyphomicrobiales</taxon>
        <taxon>Rhizobiaceae</taxon>
        <taxon>Rhizobium/Agrobacterium group</taxon>
        <taxon>Rhizobium</taxon>
    </lineage>
</organism>
<dbReference type="PANTHER" id="PTHR23117:SF8">
    <property type="entry name" value="RIBOSE 1,5-BISPHOSPHATE PHOSPHOKINASE PHNN"/>
    <property type="match status" value="1"/>
</dbReference>
<evidence type="ECO:0000256" key="6">
    <source>
        <dbReference type="HAMAP-Rule" id="MF_00836"/>
    </source>
</evidence>
<dbReference type="Proteomes" id="UP001174932">
    <property type="component" value="Unassembled WGS sequence"/>
</dbReference>
<keyword evidence="9" id="KW-1185">Reference proteome</keyword>
<protein>
    <recommendedName>
        <fullName evidence="6">Ribose 1,5-bisphosphate phosphokinase PhnN</fullName>
        <ecNumber evidence="6">2.7.4.23</ecNumber>
    </recommendedName>
    <alternativeName>
        <fullName evidence="6">Ribose 1,5-bisphosphokinase</fullName>
    </alternativeName>
</protein>
<dbReference type="InterPro" id="IPR012699">
    <property type="entry name" value="PhnN"/>
</dbReference>
<evidence type="ECO:0000256" key="4">
    <source>
        <dbReference type="ARBA" id="ARBA00022741"/>
    </source>
</evidence>
<reference evidence="8" key="2">
    <citation type="submission" date="2023-07" db="EMBL/GenBank/DDBJ databases">
        <authorList>
            <person name="Shen H."/>
        </authorList>
    </citation>
    <scope>NUCLEOTIDE SEQUENCE</scope>
    <source>
        <strain evidence="8">TNR-22</strain>
    </source>
</reference>
<dbReference type="Pfam" id="PF13238">
    <property type="entry name" value="AAA_18"/>
    <property type="match status" value="1"/>
</dbReference>
<dbReference type="HAMAP" id="MF_00836">
    <property type="entry name" value="PhnN"/>
    <property type="match status" value="1"/>
</dbReference>
<evidence type="ECO:0000313" key="8">
    <source>
        <dbReference type="EMBL" id="MDO6965770.1"/>
    </source>
</evidence>
<comment type="pathway">
    <text evidence="2 6">Metabolic intermediate biosynthesis; 5-phospho-alpha-D-ribose 1-diphosphate biosynthesis; 5-phospho-alpha-D-ribose 1-diphosphate from D-ribose 5-phosphate (route II): step 3/3.</text>
</comment>
<dbReference type="InterPro" id="IPR027417">
    <property type="entry name" value="P-loop_NTPase"/>
</dbReference>
<dbReference type="EC" id="2.7.4.23" evidence="6"/>
<dbReference type="InterPro" id="IPR008144">
    <property type="entry name" value="Guanylate_kin-like_dom"/>
</dbReference>
<keyword evidence="5 6" id="KW-0067">ATP-binding</keyword>
<feature type="domain" description="Guanylate kinase-like" evidence="7">
    <location>
        <begin position="11"/>
        <end position="187"/>
    </location>
</feature>
<evidence type="ECO:0000256" key="3">
    <source>
        <dbReference type="ARBA" id="ARBA00022679"/>
    </source>
</evidence>
<dbReference type="RefSeq" id="WP_304377700.1">
    <property type="nucleotide sequence ID" value="NZ_JAUOZU010000013.1"/>
</dbReference>
<gene>
    <name evidence="6 8" type="primary">phnN</name>
    <name evidence="8" type="ORF">Q4481_17550</name>
</gene>
<proteinExistence type="inferred from homology"/>
<dbReference type="PANTHER" id="PTHR23117">
    <property type="entry name" value="GUANYLATE KINASE-RELATED"/>
    <property type="match status" value="1"/>
</dbReference>
<dbReference type="SUPFAM" id="SSF52540">
    <property type="entry name" value="P-loop containing nucleoside triphosphate hydrolases"/>
    <property type="match status" value="1"/>
</dbReference>
<dbReference type="PROSITE" id="PS50052">
    <property type="entry name" value="GUANYLATE_KINASE_2"/>
    <property type="match status" value="1"/>
</dbReference>
<comment type="caution">
    <text evidence="8">The sequence shown here is derived from an EMBL/GenBank/DDBJ whole genome shotgun (WGS) entry which is preliminary data.</text>
</comment>
<accession>A0ABT8YRI8</accession>
<dbReference type="NCBIfam" id="TIGR02322">
    <property type="entry name" value="phosphon_PhnN"/>
    <property type="match status" value="1"/>
</dbReference>
<evidence type="ECO:0000256" key="1">
    <source>
        <dbReference type="ARBA" id="ARBA00000373"/>
    </source>
</evidence>
<name>A0ABT8YRI8_9HYPH</name>
<sequence length="199" mass="21628">MMSTDPLDRLGTLFVVVGPSGAGKDSLISEARKTLAGNSRIGFVRRVITRPSDGVTEDHIAVTETQFRTMVEAGAFAVHWQAHGLNYGIPATTLDELAAGTSLIVNGSREHLAEFARTYDKLIVLHVTASPEIIALRLAARGRESAEDIMRRMARQTQDWQIGLQVETIDNSGDLHDAAHRFVNAIRTAQSEQTAPVAV</sequence>
<dbReference type="Gene3D" id="3.40.50.300">
    <property type="entry name" value="P-loop containing nucleotide triphosphate hydrolases"/>
    <property type="match status" value="1"/>
</dbReference>
<evidence type="ECO:0000256" key="2">
    <source>
        <dbReference type="ARBA" id="ARBA00005069"/>
    </source>
</evidence>
<comment type="catalytic activity">
    <reaction evidence="1 6">
        <text>alpha-D-ribose 1,5-bisphosphate + ATP = 5-phospho-alpha-D-ribose 1-diphosphate + ADP</text>
        <dbReference type="Rhea" id="RHEA:20109"/>
        <dbReference type="ChEBI" id="CHEBI:30616"/>
        <dbReference type="ChEBI" id="CHEBI:58017"/>
        <dbReference type="ChEBI" id="CHEBI:68688"/>
        <dbReference type="ChEBI" id="CHEBI:456216"/>
        <dbReference type="EC" id="2.7.4.23"/>
    </reaction>
</comment>
<dbReference type="SMART" id="SM00072">
    <property type="entry name" value="GuKc"/>
    <property type="match status" value="1"/>
</dbReference>
<dbReference type="EMBL" id="JAUOZU010000013">
    <property type="protein sequence ID" value="MDO6965770.1"/>
    <property type="molecule type" value="Genomic_DNA"/>
</dbReference>
<reference evidence="8" key="1">
    <citation type="journal article" date="2015" name="Int. J. Syst. Evol. Microbiol.">
        <title>Rhizobium alvei sp. nov., isolated from a freshwater river.</title>
        <authorList>
            <person name="Sheu S.Y."/>
            <person name="Huang H.W."/>
            <person name="Young C.C."/>
            <person name="Chen W.M."/>
        </authorList>
    </citation>
    <scope>NUCLEOTIDE SEQUENCE</scope>
    <source>
        <strain evidence="8">TNR-22</strain>
    </source>
</reference>
<feature type="binding site" evidence="6">
    <location>
        <begin position="18"/>
        <end position="25"/>
    </location>
    <ligand>
        <name>ATP</name>
        <dbReference type="ChEBI" id="CHEBI:30616"/>
    </ligand>
</feature>
<evidence type="ECO:0000313" key="9">
    <source>
        <dbReference type="Proteomes" id="UP001174932"/>
    </source>
</evidence>
<comment type="function">
    <text evidence="6">Catalyzes the phosphorylation of ribose 1,5-bisphosphate to 5-phospho-D-ribosyl alpha-1-diphosphate (PRPP).</text>
</comment>
<dbReference type="InterPro" id="IPR008145">
    <property type="entry name" value="GK/Ca_channel_bsu"/>
</dbReference>
<evidence type="ECO:0000259" key="7">
    <source>
        <dbReference type="PROSITE" id="PS50052"/>
    </source>
</evidence>
<keyword evidence="3 6" id="KW-0808">Transferase</keyword>